<keyword evidence="3" id="KW-0456">Lyase</keyword>
<protein>
    <recommendedName>
        <fullName evidence="5">U6 snRNA phosphodiesterase 1</fullName>
    </recommendedName>
    <alternativeName>
        <fullName evidence="6">3'-5' RNA exonuclease USB1</fullName>
    </alternativeName>
</protein>
<evidence type="ECO:0000256" key="4">
    <source>
        <dbReference type="ARBA" id="ARBA00023242"/>
    </source>
</evidence>
<dbReference type="EMBL" id="JAFCIX010000136">
    <property type="protein sequence ID" value="KAH6597647.1"/>
    <property type="molecule type" value="Genomic_DNA"/>
</dbReference>
<evidence type="ECO:0000256" key="5">
    <source>
        <dbReference type="ARBA" id="ARBA00029543"/>
    </source>
</evidence>
<dbReference type="Proteomes" id="UP001648503">
    <property type="component" value="Unassembled WGS sequence"/>
</dbReference>
<evidence type="ECO:0000256" key="1">
    <source>
        <dbReference type="ARBA" id="ARBA00022722"/>
    </source>
</evidence>
<feature type="region of interest" description="Disordered" evidence="7">
    <location>
        <begin position="1"/>
        <end position="26"/>
    </location>
</feature>
<feature type="compositionally biased region" description="Polar residues" evidence="7">
    <location>
        <begin position="15"/>
        <end position="26"/>
    </location>
</feature>
<evidence type="ECO:0000313" key="8">
    <source>
        <dbReference type="EMBL" id="KAH6597647.1"/>
    </source>
</evidence>
<keyword evidence="1" id="KW-0540">Nuclease</keyword>
<dbReference type="Gene3D" id="3.90.1140.10">
    <property type="entry name" value="Cyclic phosphodiesterase"/>
    <property type="match status" value="1"/>
</dbReference>
<accession>A0ABQ8FFU5</accession>
<name>A0ABQ8FFU5_9FUNG</name>
<dbReference type="PANTHER" id="PTHR13522:SF3">
    <property type="entry name" value="U6 SNRNA PHOSPHODIESTERASE 1"/>
    <property type="match status" value="1"/>
</dbReference>
<keyword evidence="9" id="KW-1185">Reference proteome</keyword>
<evidence type="ECO:0000256" key="6">
    <source>
        <dbReference type="ARBA" id="ARBA00030030"/>
    </source>
</evidence>
<keyword evidence="2" id="KW-0378">Hydrolase</keyword>
<evidence type="ECO:0000313" key="9">
    <source>
        <dbReference type="Proteomes" id="UP001648503"/>
    </source>
</evidence>
<dbReference type="PANTHER" id="PTHR13522">
    <property type="entry name" value="U6 SNRNA PHOSPHODIESTERASE 1"/>
    <property type="match status" value="1"/>
</dbReference>
<dbReference type="InterPro" id="IPR027521">
    <property type="entry name" value="Usb1"/>
</dbReference>
<reference evidence="8 9" key="1">
    <citation type="submission" date="2021-02" db="EMBL/GenBank/DDBJ databases">
        <title>Variation within the Batrachochytrium salamandrivorans European outbreak.</title>
        <authorList>
            <person name="Kelly M."/>
            <person name="Pasmans F."/>
            <person name="Shea T.P."/>
            <person name="Munoz J.F."/>
            <person name="Carranza S."/>
            <person name="Cuomo C.A."/>
            <person name="Martel A."/>
        </authorList>
    </citation>
    <scope>NUCLEOTIDE SEQUENCE [LARGE SCALE GENOMIC DNA]</scope>
    <source>
        <strain evidence="8 9">AMFP18/2</strain>
    </source>
</reference>
<dbReference type="Pfam" id="PF09749">
    <property type="entry name" value="HVSL"/>
    <property type="match status" value="1"/>
</dbReference>
<proteinExistence type="predicted"/>
<keyword evidence="4" id="KW-0539">Nucleus</keyword>
<organism evidence="8 9">
    <name type="scientific">Batrachochytrium salamandrivorans</name>
    <dbReference type="NCBI Taxonomy" id="1357716"/>
    <lineage>
        <taxon>Eukaryota</taxon>
        <taxon>Fungi</taxon>
        <taxon>Fungi incertae sedis</taxon>
        <taxon>Chytridiomycota</taxon>
        <taxon>Chytridiomycota incertae sedis</taxon>
        <taxon>Chytridiomycetes</taxon>
        <taxon>Rhizophydiales</taxon>
        <taxon>Rhizophydiales incertae sedis</taxon>
        <taxon>Batrachochytrium</taxon>
    </lineage>
</organism>
<comment type="caution">
    <text evidence="8">The sequence shown here is derived from an EMBL/GenBank/DDBJ whole genome shotgun (WGS) entry which is preliminary data.</text>
</comment>
<gene>
    <name evidence="8" type="ORF">BASA50_004253</name>
</gene>
<evidence type="ECO:0000256" key="7">
    <source>
        <dbReference type="SAM" id="MobiDB-lite"/>
    </source>
</evidence>
<evidence type="ECO:0000256" key="3">
    <source>
        <dbReference type="ARBA" id="ARBA00023239"/>
    </source>
</evidence>
<evidence type="ECO:0000256" key="2">
    <source>
        <dbReference type="ARBA" id="ARBA00022801"/>
    </source>
</evidence>
<sequence>MDKGVYRQQPRPNGLSKSRTSRGRLSQKLTTAMRDGSIQAADAIPRPVRTVAHVEGNWPTFVYIPVSVKGEIRDELKDWIARATSDTSPWHSHVELGSEESLGLHVSLCRTVYLKVFQIDRFMSLLEQHLRLQSSFAISFVGASVYVNDEKTRSFVGLDIGHGHQELSINRHSTSRQKSRLKEIIVLTTTHHCKAASTWKAYLRLSPSFALCSTVAQVPVPNFAELTVAQLSGALQNQ</sequence>